<sequence length="98" mass="9883">MRACRSAWSRRASAAMARALASRVSCAPRRAPPRRKAEPAVSSRAAISATSAAGPAPPAATRELAAMAAKASASPASERGKGAWRPAANAATRKGTTA</sequence>
<evidence type="ECO:0000256" key="1">
    <source>
        <dbReference type="SAM" id="MobiDB-lite"/>
    </source>
</evidence>
<gene>
    <name evidence="2" type="ORF">LMKDKBCB_02316</name>
</gene>
<organism evidence="2 3">
    <name type="scientific">Collinsella aerofaciens</name>
    <dbReference type="NCBI Taxonomy" id="74426"/>
    <lineage>
        <taxon>Bacteria</taxon>
        <taxon>Bacillati</taxon>
        <taxon>Actinomycetota</taxon>
        <taxon>Coriobacteriia</taxon>
        <taxon>Coriobacteriales</taxon>
        <taxon>Coriobacteriaceae</taxon>
        <taxon>Collinsella</taxon>
    </lineage>
</organism>
<accession>A0A5K1JFZ0</accession>
<evidence type="ECO:0000313" key="2">
    <source>
        <dbReference type="EMBL" id="VWM02756.1"/>
    </source>
</evidence>
<feature type="compositionally biased region" description="Low complexity" evidence="1">
    <location>
        <begin position="65"/>
        <end position="77"/>
    </location>
</feature>
<evidence type="ECO:0000313" key="3">
    <source>
        <dbReference type="Proteomes" id="UP000330807"/>
    </source>
</evidence>
<reference evidence="2 3" key="1">
    <citation type="submission" date="2019-10" db="EMBL/GenBank/DDBJ databases">
        <authorList>
            <person name="Wolf R A."/>
        </authorList>
    </citation>
    <scope>NUCLEOTIDE SEQUENCE [LARGE SCALE GENOMIC DNA]</scope>
    <source>
        <strain evidence="2">Collinsella_aerofaciens_AK_138A</strain>
    </source>
</reference>
<feature type="compositionally biased region" description="Low complexity" evidence="1">
    <location>
        <begin position="39"/>
        <end position="54"/>
    </location>
</feature>
<dbReference type="AlphaFoldDB" id="A0A5K1JFZ0"/>
<dbReference type="Proteomes" id="UP000330807">
    <property type="component" value="Unassembled WGS sequence"/>
</dbReference>
<feature type="region of interest" description="Disordered" evidence="1">
    <location>
        <begin position="22"/>
        <end position="98"/>
    </location>
</feature>
<name>A0A5K1JFZ0_9ACTN</name>
<proteinExistence type="predicted"/>
<protein>
    <submittedName>
        <fullName evidence="2">Uncharacterized protein</fullName>
    </submittedName>
</protein>
<dbReference type="EMBL" id="CABWIH010000061">
    <property type="protein sequence ID" value="VWM02756.1"/>
    <property type="molecule type" value="Genomic_DNA"/>
</dbReference>